<proteinExistence type="predicted"/>
<feature type="compositionally biased region" description="Basic and acidic residues" evidence="1">
    <location>
        <begin position="66"/>
        <end position="83"/>
    </location>
</feature>
<comment type="caution">
    <text evidence="2">The sequence shown here is derived from an EMBL/GenBank/DDBJ whole genome shotgun (WGS) entry which is preliminary data.</text>
</comment>
<keyword evidence="3" id="KW-1185">Reference proteome</keyword>
<dbReference type="EMBL" id="PGOL01001191">
    <property type="protein sequence ID" value="PKI60089.1"/>
    <property type="molecule type" value="Genomic_DNA"/>
</dbReference>
<dbReference type="Proteomes" id="UP000233551">
    <property type="component" value="Unassembled WGS sequence"/>
</dbReference>
<reference evidence="2 3" key="1">
    <citation type="submission" date="2017-11" db="EMBL/GenBank/DDBJ databases">
        <title>De-novo sequencing of pomegranate (Punica granatum L.) genome.</title>
        <authorList>
            <person name="Akparov Z."/>
            <person name="Amiraslanov A."/>
            <person name="Hajiyeva S."/>
            <person name="Abbasov M."/>
            <person name="Kaur K."/>
            <person name="Hamwieh A."/>
            <person name="Solovyev V."/>
            <person name="Salamov A."/>
            <person name="Braich B."/>
            <person name="Kosarev P."/>
            <person name="Mahmoud A."/>
            <person name="Hajiyev E."/>
            <person name="Babayeva S."/>
            <person name="Izzatullayeva V."/>
            <person name="Mammadov A."/>
            <person name="Mammadov A."/>
            <person name="Sharifova S."/>
            <person name="Ojaghi J."/>
            <person name="Eynullazada K."/>
            <person name="Bayramov B."/>
            <person name="Abdulazimova A."/>
            <person name="Shahmuradov I."/>
        </authorList>
    </citation>
    <scope>NUCLEOTIDE SEQUENCE [LARGE SCALE GENOMIC DNA]</scope>
    <source>
        <strain evidence="3">cv. AG2017</strain>
        <tissue evidence="2">Leaf</tissue>
    </source>
</reference>
<accession>A0A2I0JUT8</accession>
<evidence type="ECO:0000313" key="2">
    <source>
        <dbReference type="EMBL" id="PKI60089.1"/>
    </source>
</evidence>
<feature type="region of interest" description="Disordered" evidence="1">
    <location>
        <begin position="1"/>
        <end position="26"/>
    </location>
</feature>
<organism evidence="2 3">
    <name type="scientific">Punica granatum</name>
    <name type="common">Pomegranate</name>
    <dbReference type="NCBI Taxonomy" id="22663"/>
    <lineage>
        <taxon>Eukaryota</taxon>
        <taxon>Viridiplantae</taxon>
        <taxon>Streptophyta</taxon>
        <taxon>Embryophyta</taxon>
        <taxon>Tracheophyta</taxon>
        <taxon>Spermatophyta</taxon>
        <taxon>Magnoliopsida</taxon>
        <taxon>eudicotyledons</taxon>
        <taxon>Gunneridae</taxon>
        <taxon>Pentapetalae</taxon>
        <taxon>rosids</taxon>
        <taxon>malvids</taxon>
        <taxon>Myrtales</taxon>
        <taxon>Lythraceae</taxon>
        <taxon>Punica</taxon>
    </lineage>
</organism>
<feature type="region of interest" description="Disordered" evidence="1">
    <location>
        <begin position="39"/>
        <end position="94"/>
    </location>
</feature>
<feature type="compositionally biased region" description="Basic residues" evidence="1">
    <location>
        <begin position="50"/>
        <end position="60"/>
    </location>
</feature>
<evidence type="ECO:0000313" key="3">
    <source>
        <dbReference type="Proteomes" id="UP000233551"/>
    </source>
</evidence>
<gene>
    <name evidence="2" type="ORF">CRG98_019524</name>
</gene>
<dbReference type="AlphaFoldDB" id="A0A2I0JUT8"/>
<sequence length="446" mass="50222">MTVGGLPAKLSEHYVGPNGAKTLPATSPRCQHPILAHRLQQRTSDQSSGHHSRSRNQRRTCWHEVMNYRREAGSTRKAQEGYRKSKQMASPEATGAGTATLFITKLPKHRKTIGSREPPSGASNFLDVPFPSTTLASRAITFKWFLITPTLPREEVVTVREPYNRAQPPFHFFLLIGFCYFLPSFLSPFRVCPGLGTFGIVHERLGLSLRSPRSPILHRAAVGVIVPTSFSPSCHCRCSRVSTAHHVQPSHPTLLPLPRLFSSNIEARYHPGARSVQRLQWELIGSPANRRFDWTRPPALRARVALIYLSVIQNTWRAGVEYWPNANQTGSICLFNSVILCNYSREHCEDFICTFTHSFVRIPDRRARGLSVEPVKSVYCYQEMSKSNTRGFGSRRESTITVYPVPLDPGDSTALELRVVNSKWRLLLTCVRRASPGKWTLPSRVA</sequence>
<protein>
    <submittedName>
        <fullName evidence="2">Uncharacterized protein</fullName>
    </submittedName>
</protein>
<evidence type="ECO:0000256" key="1">
    <source>
        <dbReference type="SAM" id="MobiDB-lite"/>
    </source>
</evidence>
<name>A0A2I0JUT8_PUNGR</name>